<reference evidence="2 3" key="1">
    <citation type="journal article" date="2024" name="Nat. Commun.">
        <title>Phylogenomics reveals the evolutionary origins of lichenization in chlorophyte algae.</title>
        <authorList>
            <person name="Puginier C."/>
            <person name="Libourel C."/>
            <person name="Otte J."/>
            <person name="Skaloud P."/>
            <person name="Haon M."/>
            <person name="Grisel S."/>
            <person name="Petersen M."/>
            <person name="Berrin J.G."/>
            <person name="Delaux P.M."/>
            <person name="Dal Grande F."/>
            <person name="Keller J."/>
        </authorList>
    </citation>
    <scope>NUCLEOTIDE SEQUENCE [LARGE SCALE GENOMIC DNA]</scope>
    <source>
        <strain evidence="2 3">SAG 2043</strain>
    </source>
</reference>
<evidence type="ECO:0008006" key="4">
    <source>
        <dbReference type="Google" id="ProtNLM"/>
    </source>
</evidence>
<evidence type="ECO:0000256" key="1">
    <source>
        <dbReference type="SAM" id="MobiDB-lite"/>
    </source>
</evidence>
<dbReference type="Proteomes" id="UP001489004">
    <property type="component" value="Unassembled WGS sequence"/>
</dbReference>
<feature type="region of interest" description="Disordered" evidence="1">
    <location>
        <begin position="194"/>
        <end position="223"/>
    </location>
</feature>
<protein>
    <recommendedName>
        <fullName evidence="4">Flagellar associated protein</fullName>
    </recommendedName>
</protein>
<evidence type="ECO:0000313" key="3">
    <source>
        <dbReference type="Proteomes" id="UP001489004"/>
    </source>
</evidence>
<accession>A0AAW1PH80</accession>
<gene>
    <name evidence="2" type="ORF">WJX72_005701</name>
</gene>
<evidence type="ECO:0000313" key="2">
    <source>
        <dbReference type="EMBL" id="KAK9808884.1"/>
    </source>
</evidence>
<sequence>MNGRELLEAQLCTYSNKVLTGNWWEDRIQEPENVLQPSTAVVADAAQEHLMAATHGRDSYTRPQSYAPHLTRHARASTQRCMAKHYAQGEQQYRTTMKQEAESHLHEHMAPVHGPAKMVPAKVHQSLATLDASLLLSKVLGETASKHAADHWETTAQHHYATLPKQAVAAKPDKFGPPDKKHFQKNGMARDFYDHTRRGEPPQGHCGARGPLTRNPAESGSRYGRSVFWDEYGEACSQIKA</sequence>
<name>A0AAW1PH80_9CHLO</name>
<proteinExistence type="predicted"/>
<dbReference type="EMBL" id="JALJOR010000011">
    <property type="protein sequence ID" value="KAK9808884.1"/>
    <property type="molecule type" value="Genomic_DNA"/>
</dbReference>
<dbReference type="AlphaFoldDB" id="A0AAW1PH80"/>
<organism evidence="2 3">
    <name type="scientific">[Myrmecia] bisecta</name>
    <dbReference type="NCBI Taxonomy" id="41462"/>
    <lineage>
        <taxon>Eukaryota</taxon>
        <taxon>Viridiplantae</taxon>
        <taxon>Chlorophyta</taxon>
        <taxon>core chlorophytes</taxon>
        <taxon>Trebouxiophyceae</taxon>
        <taxon>Trebouxiales</taxon>
        <taxon>Trebouxiaceae</taxon>
        <taxon>Myrmecia</taxon>
    </lineage>
</organism>
<keyword evidence="3" id="KW-1185">Reference proteome</keyword>
<comment type="caution">
    <text evidence="2">The sequence shown here is derived from an EMBL/GenBank/DDBJ whole genome shotgun (WGS) entry which is preliminary data.</text>
</comment>